<dbReference type="EMBL" id="QZFV01000061">
    <property type="protein sequence ID" value="RJQ89082.1"/>
    <property type="molecule type" value="Genomic_DNA"/>
</dbReference>
<gene>
    <name evidence="2" type="ORF">D5S19_05250</name>
</gene>
<organism evidence="2 3">
    <name type="scientific">Amycolatopsis panacis</name>
    <dbReference type="NCBI Taxonomy" id="2340917"/>
    <lineage>
        <taxon>Bacteria</taxon>
        <taxon>Bacillati</taxon>
        <taxon>Actinomycetota</taxon>
        <taxon>Actinomycetes</taxon>
        <taxon>Pseudonocardiales</taxon>
        <taxon>Pseudonocardiaceae</taxon>
        <taxon>Amycolatopsis</taxon>
    </lineage>
</organism>
<evidence type="ECO:0000256" key="1">
    <source>
        <dbReference type="SAM" id="MobiDB-lite"/>
    </source>
</evidence>
<feature type="region of interest" description="Disordered" evidence="1">
    <location>
        <begin position="56"/>
        <end position="97"/>
    </location>
</feature>
<dbReference type="AlphaFoldDB" id="A0A419I949"/>
<reference evidence="2 3" key="1">
    <citation type="submission" date="2018-09" db="EMBL/GenBank/DDBJ databases">
        <title>YIM PH 21725 draft genome.</title>
        <authorList>
            <person name="Miao C."/>
        </authorList>
    </citation>
    <scope>NUCLEOTIDE SEQUENCE [LARGE SCALE GENOMIC DNA]</scope>
    <source>
        <strain evidence="3">YIM PH21725</strain>
    </source>
</reference>
<evidence type="ECO:0000313" key="3">
    <source>
        <dbReference type="Proteomes" id="UP000285112"/>
    </source>
</evidence>
<feature type="compositionally biased region" description="Polar residues" evidence="1">
    <location>
        <begin position="68"/>
        <end position="83"/>
    </location>
</feature>
<evidence type="ECO:0000313" key="2">
    <source>
        <dbReference type="EMBL" id="RJQ89082.1"/>
    </source>
</evidence>
<accession>A0A419I949</accession>
<keyword evidence="3" id="KW-1185">Reference proteome</keyword>
<sequence>MKFIAELPGVAGAPDQGGQALLRTGALTAVVHHLGEAGHEHHVERSVTRMAQPVFRMPNRPCPGPGSANASSRAVVHTTSRSSKAAAMSAERAGKRR</sequence>
<comment type="caution">
    <text evidence="2">The sequence shown here is derived from an EMBL/GenBank/DDBJ whole genome shotgun (WGS) entry which is preliminary data.</text>
</comment>
<name>A0A419I949_9PSEU</name>
<dbReference type="Proteomes" id="UP000285112">
    <property type="component" value="Unassembled WGS sequence"/>
</dbReference>
<protein>
    <submittedName>
        <fullName evidence="2">Uncharacterized protein</fullName>
    </submittedName>
</protein>
<proteinExistence type="predicted"/>